<keyword evidence="3" id="KW-1185">Reference proteome</keyword>
<name>A0A4Z0QY93_9FIRM</name>
<dbReference type="InterPro" id="IPR052514">
    <property type="entry name" value="SAM-dependent_MTase"/>
</dbReference>
<evidence type="ECO:0000313" key="3">
    <source>
        <dbReference type="Proteomes" id="UP000298460"/>
    </source>
</evidence>
<gene>
    <name evidence="2" type="ORF">E4K67_25715</name>
</gene>
<reference evidence="2 3" key="1">
    <citation type="submission" date="2019-03" db="EMBL/GenBank/DDBJ databases">
        <title>Draft Genome Sequence of Desulfosporosinus fructosivorans Strain 63.6F, Isolated from Marine Sediment in the Baltic Sea.</title>
        <authorList>
            <person name="Hausmann B."/>
            <person name="Vandieken V."/>
            <person name="Pjevac P."/>
            <person name="Schreck K."/>
            <person name="Herbold C.W."/>
            <person name="Loy A."/>
        </authorList>
    </citation>
    <scope>NUCLEOTIDE SEQUENCE [LARGE SCALE GENOMIC DNA]</scope>
    <source>
        <strain evidence="2 3">63.6F</strain>
    </source>
</reference>
<dbReference type="PANTHER" id="PTHR34203">
    <property type="entry name" value="METHYLTRANSFERASE, FKBM FAMILY PROTEIN"/>
    <property type="match status" value="1"/>
</dbReference>
<dbReference type="SUPFAM" id="SSF53335">
    <property type="entry name" value="S-adenosyl-L-methionine-dependent methyltransferases"/>
    <property type="match status" value="1"/>
</dbReference>
<feature type="domain" description="Methyltransferase FkbM" evidence="1">
    <location>
        <begin position="214"/>
        <end position="354"/>
    </location>
</feature>
<dbReference type="AlphaFoldDB" id="A0A4Z0QY93"/>
<dbReference type="Pfam" id="PF05050">
    <property type="entry name" value="Methyltransf_21"/>
    <property type="match status" value="1"/>
</dbReference>
<dbReference type="GO" id="GO:0032259">
    <property type="term" value="P:methylation"/>
    <property type="evidence" value="ECO:0007669"/>
    <property type="project" value="UniProtKB-KW"/>
</dbReference>
<accession>A0A4Z0QY93</accession>
<dbReference type="Gene3D" id="3.40.50.150">
    <property type="entry name" value="Vaccinia Virus protein VP39"/>
    <property type="match status" value="1"/>
</dbReference>
<dbReference type="GO" id="GO:0008168">
    <property type="term" value="F:methyltransferase activity"/>
    <property type="evidence" value="ECO:0007669"/>
    <property type="project" value="UniProtKB-KW"/>
</dbReference>
<sequence>MVSKEKLELILSESVQEVLERETKEFDRLTERCGRSIILFGSGGLGRKVLKGLRSHGIEPLGFADNNPGMWGTEIEGLQVFPPDMAAKKYGQVASFVICIWGATKVGHRMAKVVSQLSELGCVTVVPFSFLFWKYPEAFLPYFCIDLPHKMLLEKSEILEAFSLWEDDFSRGEYLNQIKWRFLADWSLLSDPVPDEQYFVDDLFKLNENEAFIDCGAFDGDTIKSFLQRRGNDFQALIAMEPDPQNYETLNNFLDSLKPEIRKKIKAYPYAVSNYNGHVFFQATGQTDAKVSDSGTVKVECVRLDDILEGLTTTFVKMDIEGSELSAIEGLSKTIAKDHPILAVSAYHKQSDIWRIPLAMKRLYNDYSFFLRPHLDECWDLVCYAIPKDRVVKKS</sequence>
<dbReference type="Proteomes" id="UP000298460">
    <property type="component" value="Unassembled WGS sequence"/>
</dbReference>
<proteinExistence type="predicted"/>
<dbReference type="RefSeq" id="WP_135551991.1">
    <property type="nucleotide sequence ID" value="NZ_SPQQ01000015.1"/>
</dbReference>
<dbReference type="NCBIfam" id="TIGR01444">
    <property type="entry name" value="fkbM_fam"/>
    <property type="match status" value="1"/>
</dbReference>
<protein>
    <submittedName>
        <fullName evidence="2">FkbM family methyltransferase</fullName>
    </submittedName>
</protein>
<dbReference type="PANTHER" id="PTHR34203:SF15">
    <property type="entry name" value="SLL1173 PROTEIN"/>
    <property type="match status" value="1"/>
</dbReference>
<organism evidence="2 3">
    <name type="scientific">Desulfosporosinus fructosivorans</name>
    <dbReference type="NCBI Taxonomy" id="2018669"/>
    <lineage>
        <taxon>Bacteria</taxon>
        <taxon>Bacillati</taxon>
        <taxon>Bacillota</taxon>
        <taxon>Clostridia</taxon>
        <taxon>Eubacteriales</taxon>
        <taxon>Desulfitobacteriaceae</taxon>
        <taxon>Desulfosporosinus</taxon>
    </lineage>
</organism>
<evidence type="ECO:0000313" key="2">
    <source>
        <dbReference type="EMBL" id="TGE35390.1"/>
    </source>
</evidence>
<dbReference type="InterPro" id="IPR029063">
    <property type="entry name" value="SAM-dependent_MTases_sf"/>
</dbReference>
<comment type="caution">
    <text evidence="2">The sequence shown here is derived from an EMBL/GenBank/DDBJ whole genome shotgun (WGS) entry which is preliminary data.</text>
</comment>
<dbReference type="EMBL" id="SPQQ01000015">
    <property type="protein sequence ID" value="TGE35390.1"/>
    <property type="molecule type" value="Genomic_DNA"/>
</dbReference>
<dbReference type="Gene3D" id="3.40.50.720">
    <property type="entry name" value="NAD(P)-binding Rossmann-like Domain"/>
    <property type="match status" value="1"/>
</dbReference>
<dbReference type="InterPro" id="IPR006342">
    <property type="entry name" value="FkbM_mtfrase"/>
</dbReference>
<dbReference type="OrthoDB" id="5329963at2"/>
<evidence type="ECO:0000259" key="1">
    <source>
        <dbReference type="Pfam" id="PF05050"/>
    </source>
</evidence>
<keyword evidence="2" id="KW-0808">Transferase</keyword>
<keyword evidence="2" id="KW-0489">Methyltransferase</keyword>